<evidence type="ECO:0000256" key="1">
    <source>
        <dbReference type="SAM" id="Phobius"/>
    </source>
</evidence>
<feature type="transmembrane region" description="Helical" evidence="1">
    <location>
        <begin position="140"/>
        <end position="161"/>
    </location>
</feature>
<keyword evidence="1" id="KW-0812">Transmembrane</keyword>
<gene>
    <name evidence="2" type="ORF">ATL42_1826</name>
</gene>
<feature type="transmembrane region" description="Helical" evidence="1">
    <location>
        <begin position="222"/>
        <end position="245"/>
    </location>
</feature>
<organism evidence="2 3">
    <name type="scientific">Sanguibacter antarcticus</name>
    <dbReference type="NCBI Taxonomy" id="372484"/>
    <lineage>
        <taxon>Bacteria</taxon>
        <taxon>Bacillati</taxon>
        <taxon>Actinomycetota</taxon>
        <taxon>Actinomycetes</taxon>
        <taxon>Micrococcales</taxon>
        <taxon>Sanguibacteraceae</taxon>
        <taxon>Sanguibacter</taxon>
    </lineage>
</organism>
<feature type="transmembrane region" description="Helical" evidence="1">
    <location>
        <begin position="313"/>
        <end position="331"/>
    </location>
</feature>
<name>A0A2A9E4F1_9MICO</name>
<keyword evidence="1" id="KW-1133">Transmembrane helix</keyword>
<feature type="transmembrane region" description="Helical" evidence="1">
    <location>
        <begin position="99"/>
        <end position="120"/>
    </location>
</feature>
<feature type="transmembrane region" description="Helical" evidence="1">
    <location>
        <begin position="265"/>
        <end position="283"/>
    </location>
</feature>
<evidence type="ECO:0000313" key="3">
    <source>
        <dbReference type="Proteomes" id="UP000225548"/>
    </source>
</evidence>
<feature type="transmembrane region" description="Helical" evidence="1">
    <location>
        <begin position="58"/>
        <end position="78"/>
    </location>
</feature>
<comment type="caution">
    <text evidence="2">The sequence shown here is derived from an EMBL/GenBank/DDBJ whole genome shotgun (WGS) entry which is preliminary data.</text>
</comment>
<feature type="transmembrane region" description="Helical" evidence="1">
    <location>
        <begin position="182"/>
        <end position="202"/>
    </location>
</feature>
<protein>
    <submittedName>
        <fullName evidence="2">Uncharacterized protein</fullName>
    </submittedName>
</protein>
<accession>A0A2A9E4F1</accession>
<dbReference type="Proteomes" id="UP000225548">
    <property type="component" value="Unassembled WGS sequence"/>
</dbReference>
<sequence length="348" mass="36054">MPYDHPMTRTSAKFVLFALGAALVAVAWVMFTRIGDVFGTTLFDTLVKDHMDFRPPTLLISTLALAVLGVAVVVFAAGMKRSHHDAVEISVARADVMRAFLVLGSAMAALVGIIFAVVPGEVGRTLLTSLADPFPSYPSIDTVVSMLGLIAAGASSLVVGAQMRRSSQTVSAPAMTRGEAERALLIFGSAHLALAVVLLTLVTDGMGRPLLDSWGSGSTSDLGVVEAIVLSATIAAALLGTALLACGARMKARDHTTTRADVERAGFVVGSALVALAVLRLVLVHDVMGSTLLEAVANGSTGYAPSFLRDSTITLAAVGIGIIAIAATMRADRRRGRTTDRSAQALVS</sequence>
<feature type="transmembrane region" description="Helical" evidence="1">
    <location>
        <begin position="12"/>
        <end position="31"/>
    </location>
</feature>
<reference evidence="2 3" key="1">
    <citation type="submission" date="2017-10" db="EMBL/GenBank/DDBJ databases">
        <title>Sequencing the genomes of 1000 actinobacteria strains.</title>
        <authorList>
            <person name="Klenk H.-P."/>
        </authorList>
    </citation>
    <scope>NUCLEOTIDE SEQUENCE [LARGE SCALE GENOMIC DNA]</scope>
    <source>
        <strain evidence="2 3">DSM 18966</strain>
    </source>
</reference>
<dbReference type="AlphaFoldDB" id="A0A2A9E4F1"/>
<keyword evidence="1" id="KW-0472">Membrane</keyword>
<evidence type="ECO:0000313" key="2">
    <source>
        <dbReference type="EMBL" id="PFG33927.1"/>
    </source>
</evidence>
<dbReference type="EMBL" id="PDJG01000001">
    <property type="protein sequence ID" value="PFG33927.1"/>
    <property type="molecule type" value="Genomic_DNA"/>
</dbReference>
<proteinExistence type="predicted"/>
<keyword evidence="3" id="KW-1185">Reference proteome</keyword>